<organism evidence="5 6">
    <name type="scientific">Devosia nanyangense</name>
    <dbReference type="NCBI Taxonomy" id="1228055"/>
    <lineage>
        <taxon>Bacteria</taxon>
        <taxon>Pseudomonadati</taxon>
        <taxon>Pseudomonadota</taxon>
        <taxon>Alphaproteobacteria</taxon>
        <taxon>Hyphomicrobiales</taxon>
        <taxon>Devosiaceae</taxon>
        <taxon>Devosia</taxon>
    </lineage>
</organism>
<feature type="transmembrane region" description="Helical" evidence="2">
    <location>
        <begin position="463"/>
        <end position="487"/>
    </location>
</feature>
<feature type="transmembrane region" description="Helical" evidence="2">
    <location>
        <begin position="406"/>
        <end position="426"/>
    </location>
</feature>
<dbReference type="InterPro" id="IPR048389">
    <property type="entry name" value="YciQ-like_C"/>
</dbReference>
<gene>
    <name evidence="5" type="ORF">HY834_14265</name>
</gene>
<evidence type="ECO:0000259" key="4">
    <source>
        <dbReference type="Pfam" id="PF20990"/>
    </source>
</evidence>
<dbReference type="EMBL" id="JACRAF010000039">
    <property type="protein sequence ID" value="MBI4922908.1"/>
    <property type="molecule type" value="Genomic_DNA"/>
</dbReference>
<feature type="transmembrane region" description="Helical" evidence="2">
    <location>
        <begin position="259"/>
        <end position="280"/>
    </location>
</feature>
<dbReference type="InterPro" id="IPR018702">
    <property type="entry name" value="DUF2207"/>
</dbReference>
<reference evidence="5" key="1">
    <citation type="submission" date="2020-07" db="EMBL/GenBank/DDBJ databases">
        <title>Huge and variable diversity of episymbiotic CPR bacteria and DPANN archaea in groundwater ecosystems.</title>
        <authorList>
            <person name="He C.Y."/>
            <person name="Keren R."/>
            <person name="Whittaker M."/>
            <person name="Farag I.F."/>
            <person name="Doudna J."/>
            <person name="Cate J.H.D."/>
            <person name="Banfield J.F."/>
        </authorList>
    </citation>
    <scope>NUCLEOTIDE SEQUENCE</scope>
    <source>
        <strain evidence="5">NC_groundwater_1586_Pr3_B-0.1um_66_15</strain>
    </source>
</reference>
<feature type="transmembrane region" description="Helical" evidence="2">
    <location>
        <begin position="493"/>
        <end position="512"/>
    </location>
</feature>
<name>A0A933L4V2_9HYPH</name>
<protein>
    <submittedName>
        <fullName evidence="5">DUF2207 domain-containing protein</fullName>
    </submittedName>
</protein>
<proteinExistence type="predicted"/>
<evidence type="ECO:0000256" key="1">
    <source>
        <dbReference type="SAM" id="MobiDB-lite"/>
    </source>
</evidence>
<dbReference type="Pfam" id="PF20990">
    <property type="entry name" value="DUF2207_C"/>
    <property type="match status" value="1"/>
</dbReference>
<accession>A0A933L4V2</accession>
<feature type="transmembrane region" description="Helical" evidence="2">
    <location>
        <begin position="432"/>
        <end position="451"/>
    </location>
</feature>
<dbReference type="Pfam" id="PF09972">
    <property type="entry name" value="DUF2207"/>
    <property type="match status" value="1"/>
</dbReference>
<evidence type="ECO:0000313" key="5">
    <source>
        <dbReference type="EMBL" id="MBI4922908.1"/>
    </source>
</evidence>
<keyword evidence="2" id="KW-0812">Transmembrane</keyword>
<evidence type="ECO:0000313" key="6">
    <source>
        <dbReference type="Proteomes" id="UP000782610"/>
    </source>
</evidence>
<feature type="compositionally biased region" description="Gly residues" evidence="1">
    <location>
        <begin position="635"/>
        <end position="656"/>
    </location>
</feature>
<feature type="region of interest" description="Disordered" evidence="1">
    <location>
        <begin position="631"/>
        <end position="656"/>
    </location>
</feature>
<feature type="domain" description="DUF2207" evidence="3">
    <location>
        <begin position="45"/>
        <end position="235"/>
    </location>
</feature>
<keyword evidence="2" id="KW-1133">Transmembrane helix</keyword>
<dbReference type="Proteomes" id="UP000782610">
    <property type="component" value="Unassembled WGS sequence"/>
</dbReference>
<sequence length="656" mass="69709">MAQTTGRTSFWSPVLARVTQRFVAAMLILVGLAVFAVPALAAEQIRSFTTNTTLRVDGSVDVVETIEVNAEGSQIRRGIYRDIPTTLINDDKSRLRSDLDVVAVLKDGVPEPYSVENIGNGFKRIRIGDADVFLDYRVYRYTIHYTMSRMARFFADHDELYWNATGNYWDFPILKATATLNLPAGAVTADAIGYTGTPGSQEQAVEIVRTSGVTTTFRSTRVLSPGEGMSVAVKFQKGILVEPQGLTGLGNWLSDHREIVFPSVAVLIVLLYNLFAWNAVGRDPQKGTIIPLFHPPAEMSPAVVHYVNRMGFKQSGWTAFIASIFDLGVKGLVTIDKAGGKTKITATNASPNGNLPSGESSVYSFLHSRGTVTIDKTDGPKLNEKRGELVSTIQSENRAKYFKNNAGYTAIGVVLAILLLGALVLLDVLEPVYLVVAVVAAIAVGVVIGVASGARSGNIVGKVIGFVWVAIIGVNVLGSSVSMLSGIRFDTGLVAATSIIVIEIVFAILMRAPTVAGRKLMDQIEGFKMYLETAEKNRLNYVDKGEPVMTITRFEAILPFAIALAVEKPWSQRFEADLARNAVADAQGGHYSPLWYTGTDWSSSSSGFSNTVSSMATGMSAAMIAAQPSSSSGSGFSGGGGGGSGGGGGGGGGGGW</sequence>
<evidence type="ECO:0000259" key="3">
    <source>
        <dbReference type="Pfam" id="PF09972"/>
    </source>
</evidence>
<comment type="caution">
    <text evidence="5">The sequence shown here is derived from an EMBL/GenBank/DDBJ whole genome shotgun (WGS) entry which is preliminary data.</text>
</comment>
<keyword evidence="2" id="KW-0472">Membrane</keyword>
<feature type="domain" description="Predicted membrane protein YciQ-like C-terminal" evidence="4">
    <location>
        <begin position="293"/>
        <end position="574"/>
    </location>
</feature>
<evidence type="ECO:0000256" key="2">
    <source>
        <dbReference type="SAM" id="Phobius"/>
    </source>
</evidence>
<dbReference type="AlphaFoldDB" id="A0A933L4V2"/>